<dbReference type="Proteomes" id="UP000053433">
    <property type="component" value="Unassembled WGS sequence"/>
</dbReference>
<name>A0A0W7TNB1_9FIRM</name>
<evidence type="ECO:0000313" key="1">
    <source>
        <dbReference type="EMBL" id="KUE75338.1"/>
    </source>
</evidence>
<evidence type="ECO:0008006" key="3">
    <source>
        <dbReference type="Google" id="ProtNLM"/>
    </source>
</evidence>
<proteinExistence type="predicted"/>
<dbReference type="EMBL" id="LMUA01000023">
    <property type="protein sequence ID" value="KUE75338.1"/>
    <property type="molecule type" value="Genomic_DNA"/>
</dbReference>
<comment type="caution">
    <text evidence="1">The sequence shown here is derived from an EMBL/GenBank/DDBJ whole genome shotgun (WGS) entry which is preliminary data.</text>
</comment>
<dbReference type="AlphaFoldDB" id="A0A0W7TNB1"/>
<organism evidence="1 2">
    <name type="scientific">Ruthenibacterium lactatiformans</name>
    <dbReference type="NCBI Taxonomy" id="1550024"/>
    <lineage>
        <taxon>Bacteria</taxon>
        <taxon>Bacillati</taxon>
        <taxon>Bacillota</taxon>
        <taxon>Clostridia</taxon>
        <taxon>Eubacteriales</taxon>
        <taxon>Oscillospiraceae</taxon>
        <taxon>Ruthenibacterium</taxon>
    </lineage>
</organism>
<protein>
    <recommendedName>
        <fullName evidence="3">DnaD domain protein</fullName>
    </recommendedName>
</protein>
<sequence>MLDGGFVLVHRSLLKWEWYDDINTTRLFLHLLLTVNYEPQKWQGVMIERGQRVASFSKLSNETGLTTKQIRTALEHLKRTGEVAHTSTPKYGLFTVNNYDKYQPYGTPDGIQQGTENGSLGAVKGHTKGNNGIKKNKANKAIIEKDISIEISKKKFGEFENVLLDGQEHGKLVDSLGDIGASEYIERLSAYLAQTGHRYKSHYATILNWWRKDGKPVKRTSEPRVIKPDVGREITPDMTAEELF</sequence>
<gene>
    <name evidence="1" type="ORF">ASJ35_14155</name>
</gene>
<dbReference type="RefSeq" id="WP_058723597.1">
    <property type="nucleotide sequence ID" value="NZ_JAETPD010000014.1"/>
</dbReference>
<accession>A0A0W7TNB1</accession>
<evidence type="ECO:0000313" key="2">
    <source>
        <dbReference type="Proteomes" id="UP000053433"/>
    </source>
</evidence>
<reference evidence="1 2" key="1">
    <citation type="submission" date="2015-10" db="EMBL/GenBank/DDBJ databases">
        <title>A novel member of the family Ruminococcaceae isolated from human faeces.</title>
        <authorList>
            <person name="Shkoporov A.N."/>
            <person name="Chaplin A.V."/>
            <person name="Motuzova O.V."/>
            <person name="Kafarskaia L.I."/>
            <person name="Efimov B.A."/>
        </authorList>
    </citation>
    <scope>NUCLEOTIDE SEQUENCE [LARGE SCALE GENOMIC DNA]</scope>
    <source>
        <strain evidence="1 2">668</strain>
    </source>
</reference>